<dbReference type="RefSeq" id="WP_284186179.1">
    <property type="nucleotide sequence ID" value="NZ_BSPX01000001.1"/>
</dbReference>
<proteinExistence type="predicted"/>
<gene>
    <name evidence="1" type="ORF">GCM10007933_00080</name>
</gene>
<sequence length="180" mass="19834">MNSFTAHIPRLAGGLVALALSGCASLLGPGLQPGVSTRGDLDAAMGAPALRWAEADGGERLAYPFGPAGYQTWMAVLGADGRLVSIENVLEETHFARIRAGMSQDEVLRTLGPSYPGWTVYYKARDELVWEWRYCDVFREPARFNVLFDGTSGKVRSTFSSTERLSMPWGRGNRRDWCSR</sequence>
<reference evidence="2" key="1">
    <citation type="journal article" date="2019" name="Int. J. Syst. Evol. Microbiol.">
        <title>The Global Catalogue of Microorganisms (GCM) 10K type strain sequencing project: providing services to taxonomists for standard genome sequencing and annotation.</title>
        <authorList>
            <consortium name="The Broad Institute Genomics Platform"/>
            <consortium name="The Broad Institute Genome Sequencing Center for Infectious Disease"/>
            <person name="Wu L."/>
            <person name="Ma J."/>
        </authorList>
    </citation>
    <scope>NUCLEOTIDE SEQUENCE [LARGE SCALE GENOMIC DNA]</scope>
    <source>
        <strain evidence="2">NBRC 102407</strain>
    </source>
</reference>
<organism evidence="1 2">
    <name type="scientific">Zoogloea oryzae</name>
    <dbReference type="NCBI Taxonomy" id="310767"/>
    <lineage>
        <taxon>Bacteria</taxon>
        <taxon>Pseudomonadati</taxon>
        <taxon>Pseudomonadota</taxon>
        <taxon>Betaproteobacteria</taxon>
        <taxon>Rhodocyclales</taxon>
        <taxon>Zoogloeaceae</taxon>
        <taxon>Zoogloea</taxon>
    </lineage>
</organism>
<keyword evidence="2" id="KW-1185">Reference proteome</keyword>
<evidence type="ECO:0008006" key="3">
    <source>
        <dbReference type="Google" id="ProtNLM"/>
    </source>
</evidence>
<evidence type="ECO:0000313" key="2">
    <source>
        <dbReference type="Proteomes" id="UP001157167"/>
    </source>
</evidence>
<evidence type="ECO:0000313" key="1">
    <source>
        <dbReference type="EMBL" id="GLT20557.1"/>
    </source>
</evidence>
<dbReference type="EMBL" id="BSPX01000001">
    <property type="protein sequence ID" value="GLT20557.1"/>
    <property type="molecule type" value="Genomic_DNA"/>
</dbReference>
<name>A0ABQ6F4T0_9RHOO</name>
<accession>A0ABQ6F4T0</accession>
<protein>
    <recommendedName>
        <fullName evidence="3">Outer membrane protein assembly factor BamE</fullName>
    </recommendedName>
</protein>
<comment type="caution">
    <text evidence="1">The sequence shown here is derived from an EMBL/GenBank/DDBJ whole genome shotgun (WGS) entry which is preliminary data.</text>
</comment>
<dbReference type="Proteomes" id="UP001157167">
    <property type="component" value="Unassembled WGS sequence"/>
</dbReference>